<protein>
    <submittedName>
        <fullName evidence="3">DNA-binding protein</fullName>
    </submittedName>
</protein>
<dbReference type="PANTHER" id="PTHR34075:SF5">
    <property type="entry name" value="BLR3430 PROTEIN"/>
    <property type="match status" value="1"/>
</dbReference>
<organism evidence="3 4">
    <name type="scientific">Sphingomonas aracearum</name>
    <dbReference type="NCBI Taxonomy" id="2283317"/>
    <lineage>
        <taxon>Bacteria</taxon>
        <taxon>Pseudomonadati</taxon>
        <taxon>Pseudomonadota</taxon>
        <taxon>Alphaproteobacteria</taxon>
        <taxon>Sphingomonadales</taxon>
        <taxon>Sphingomonadaceae</taxon>
        <taxon>Sphingomonas</taxon>
    </lineage>
</organism>
<keyword evidence="4" id="KW-1185">Reference proteome</keyword>
<dbReference type="EMBL" id="QQNB01000003">
    <property type="protein sequence ID" value="RDE04881.1"/>
    <property type="molecule type" value="Genomic_DNA"/>
</dbReference>
<sequence length="134" mass="14588">MTGPANDTRTLAPPAVNPETQAFWDAAAEGRLLLKHCLACGETHYYPRSLCPFCFSDRTEWREAAGTGEIYTVSVMRRGAGAPYAVAYVTLDEGPRMLTNLRGDLDAFRIGDRVRVSFEATDGGPTVPMFRAAG</sequence>
<name>A0A369VYH7_9SPHN</name>
<evidence type="ECO:0000313" key="3">
    <source>
        <dbReference type="EMBL" id="RDE04881.1"/>
    </source>
</evidence>
<dbReference type="InterPro" id="IPR002878">
    <property type="entry name" value="ChsH2_C"/>
</dbReference>
<proteinExistence type="predicted"/>
<evidence type="ECO:0000259" key="1">
    <source>
        <dbReference type="Pfam" id="PF01796"/>
    </source>
</evidence>
<dbReference type="InterPro" id="IPR012340">
    <property type="entry name" value="NA-bd_OB-fold"/>
</dbReference>
<dbReference type="GO" id="GO:0003677">
    <property type="term" value="F:DNA binding"/>
    <property type="evidence" value="ECO:0007669"/>
    <property type="project" value="UniProtKB-KW"/>
</dbReference>
<feature type="domain" description="ChsH2 C-terminal OB-fold" evidence="1">
    <location>
        <begin position="61"/>
        <end position="119"/>
    </location>
</feature>
<evidence type="ECO:0000259" key="2">
    <source>
        <dbReference type="Pfam" id="PF12172"/>
    </source>
</evidence>
<evidence type="ECO:0000313" key="4">
    <source>
        <dbReference type="Proteomes" id="UP000253918"/>
    </source>
</evidence>
<dbReference type="Pfam" id="PF01796">
    <property type="entry name" value="OB_ChsH2_C"/>
    <property type="match status" value="1"/>
</dbReference>
<keyword evidence="3" id="KW-0238">DNA-binding</keyword>
<dbReference type="Gene3D" id="6.10.30.10">
    <property type="match status" value="1"/>
</dbReference>
<reference evidence="3 4" key="1">
    <citation type="submission" date="2018-07" db="EMBL/GenBank/DDBJ databases">
        <title>a novel species of Sphingomonas isolated from the rhizosphere soil of Araceae plant.</title>
        <authorList>
            <person name="Zhiyong W."/>
            <person name="Qinglan Z."/>
            <person name="Zhiwei F."/>
            <person name="Ding X."/>
            <person name="Gejiao W."/>
            <person name="Shixue Z."/>
        </authorList>
    </citation>
    <scope>NUCLEOTIDE SEQUENCE [LARGE SCALE GENOMIC DNA]</scope>
    <source>
        <strain evidence="3 4">WZY 27</strain>
    </source>
</reference>
<dbReference type="InterPro" id="IPR022002">
    <property type="entry name" value="ChsH2_Znr"/>
</dbReference>
<dbReference type="AlphaFoldDB" id="A0A369VYH7"/>
<feature type="domain" description="ChsH2 rubredoxin-like zinc ribbon" evidence="2">
    <location>
        <begin position="24"/>
        <end position="59"/>
    </location>
</feature>
<gene>
    <name evidence="3" type="ORF">DVW87_15050</name>
</gene>
<accession>A0A369VYH7</accession>
<dbReference type="OrthoDB" id="3182121at2"/>
<dbReference type="Proteomes" id="UP000253918">
    <property type="component" value="Unassembled WGS sequence"/>
</dbReference>
<dbReference type="SUPFAM" id="SSF50249">
    <property type="entry name" value="Nucleic acid-binding proteins"/>
    <property type="match status" value="1"/>
</dbReference>
<dbReference type="InterPro" id="IPR052513">
    <property type="entry name" value="Thioester_dehydratase-like"/>
</dbReference>
<dbReference type="RefSeq" id="WP_114688619.1">
    <property type="nucleotide sequence ID" value="NZ_QQNB01000003.1"/>
</dbReference>
<dbReference type="Pfam" id="PF12172">
    <property type="entry name" value="zf-ChsH2"/>
    <property type="match status" value="1"/>
</dbReference>
<comment type="caution">
    <text evidence="3">The sequence shown here is derived from an EMBL/GenBank/DDBJ whole genome shotgun (WGS) entry which is preliminary data.</text>
</comment>
<dbReference type="PANTHER" id="PTHR34075">
    <property type="entry name" value="BLR3430 PROTEIN"/>
    <property type="match status" value="1"/>
</dbReference>